<feature type="compositionally biased region" description="Basic and acidic residues" evidence="1">
    <location>
        <begin position="58"/>
        <end position="72"/>
    </location>
</feature>
<feature type="domain" description="Fungal lipase-type" evidence="2">
    <location>
        <begin position="151"/>
        <end position="283"/>
    </location>
</feature>
<accession>J7LAN3</accession>
<feature type="compositionally biased region" description="Low complexity" evidence="1">
    <location>
        <begin position="37"/>
        <end position="55"/>
    </location>
</feature>
<dbReference type="InterPro" id="IPR029058">
    <property type="entry name" value="AB_hydrolase_fold"/>
</dbReference>
<dbReference type="Proteomes" id="UP000003779">
    <property type="component" value="Chromosome"/>
</dbReference>
<name>J7LAN3_NOCAA</name>
<dbReference type="CDD" id="cd00519">
    <property type="entry name" value="Lipase_3"/>
    <property type="match status" value="1"/>
</dbReference>
<evidence type="ECO:0000313" key="4">
    <source>
        <dbReference type="Proteomes" id="UP000003779"/>
    </source>
</evidence>
<dbReference type="InterPro" id="IPR002921">
    <property type="entry name" value="Fungal_lipase-type"/>
</dbReference>
<dbReference type="GO" id="GO:0006629">
    <property type="term" value="P:lipid metabolic process"/>
    <property type="evidence" value="ECO:0007669"/>
    <property type="project" value="InterPro"/>
</dbReference>
<dbReference type="AlphaFoldDB" id="J7LAN3"/>
<feature type="region of interest" description="Disordered" evidence="1">
    <location>
        <begin position="1"/>
        <end position="72"/>
    </location>
</feature>
<dbReference type="KEGG" id="nal:B005_3916"/>
<dbReference type="Pfam" id="PF01764">
    <property type="entry name" value="Lipase_3"/>
    <property type="match status" value="1"/>
</dbReference>
<evidence type="ECO:0000259" key="2">
    <source>
        <dbReference type="Pfam" id="PF01764"/>
    </source>
</evidence>
<dbReference type="Gene3D" id="3.40.50.1820">
    <property type="entry name" value="alpha/beta hydrolase"/>
    <property type="match status" value="1"/>
</dbReference>
<evidence type="ECO:0000313" key="3">
    <source>
        <dbReference type="EMBL" id="AFR07864.1"/>
    </source>
</evidence>
<dbReference type="PANTHER" id="PTHR45856:SF24">
    <property type="entry name" value="FUNGAL LIPASE-LIKE DOMAIN-CONTAINING PROTEIN"/>
    <property type="match status" value="1"/>
</dbReference>
<dbReference type="PANTHER" id="PTHR45856">
    <property type="entry name" value="ALPHA/BETA-HYDROLASES SUPERFAMILY PROTEIN"/>
    <property type="match status" value="1"/>
</dbReference>
<dbReference type="InterPro" id="IPR051218">
    <property type="entry name" value="Sec_MonoDiacylglyc_Lipase"/>
</dbReference>
<dbReference type="STRING" id="1205910.B005_3916"/>
<protein>
    <submittedName>
        <fullName evidence="3">Lipase family protein</fullName>
    </submittedName>
</protein>
<feature type="compositionally biased region" description="Basic and acidic residues" evidence="1">
    <location>
        <begin position="1"/>
        <end position="20"/>
    </location>
</feature>
<dbReference type="PATRIC" id="fig|1205910.3.peg.3707"/>
<dbReference type="HOGENOM" id="CLU_032957_4_0_11"/>
<sequence>MPDDEEKRSVPRKVRERDLEFQVSRSGRRRPARRAEGTAPPGRRAGRTAGTAVSGLFERNKDVTDGDDIDPHGSRHMTAITFDHTATGYGLPHVRCLAHAARLAYKDETEVEETARGWGFDRVRSFRVPLSRPFVLEDTQAYVMAGDDMIVIAFRGTEPEQVRDWLSDVNAPQVREHSCEGRVHWGFQRALDAVYSELSGTLREFRDSDQTVWVTGHSLGGALAMLAAARLHFADDVLADGVYTFGQPRTCDPALARAYEQAFQGRMYRFVNNNDIVAQVPPEPLYRHVSEVRHIDAGGRIREKPMSVLGGLTDSFEGHTADVFSPGADALRDHSMNAYITHLDAAAR</sequence>
<proteinExistence type="predicted"/>
<organism evidence="3 4">
    <name type="scientific">Nocardiopsis alba (strain ATCC BAA-2165 / BE74)</name>
    <dbReference type="NCBI Taxonomy" id="1205910"/>
    <lineage>
        <taxon>Bacteria</taxon>
        <taxon>Bacillati</taxon>
        <taxon>Actinomycetota</taxon>
        <taxon>Actinomycetes</taxon>
        <taxon>Streptosporangiales</taxon>
        <taxon>Nocardiopsidaceae</taxon>
        <taxon>Nocardiopsis</taxon>
    </lineage>
</organism>
<gene>
    <name evidence="3" type="ordered locus">B005_3916</name>
</gene>
<dbReference type="EMBL" id="CP003788">
    <property type="protein sequence ID" value="AFR07864.1"/>
    <property type="molecule type" value="Genomic_DNA"/>
</dbReference>
<evidence type="ECO:0000256" key="1">
    <source>
        <dbReference type="SAM" id="MobiDB-lite"/>
    </source>
</evidence>
<dbReference type="eggNOG" id="COG3675">
    <property type="taxonomic scope" value="Bacteria"/>
</dbReference>
<dbReference type="SUPFAM" id="SSF53474">
    <property type="entry name" value="alpha/beta-Hydrolases"/>
    <property type="match status" value="1"/>
</dbReference>
<reference evidence="4" key="2">
    <citation type="submission" date="2012-08" db="EMBL/GenBank/DDBJ databases">
        <title>Whole-genome sequence of Nocardiopsis alba strain ATCC BAA-2165 associated with honeybees.</title>
        <authorList>
            <person name="Qiao J."/>
            <person name="Chen L."/>
            <person name="Li Y."/>
            <person name="Wang J."/>
            <person name="Zhang W."/>
            <person name="Chen S."/>
        </authorList>
    </citation>
    <scope>NUCLEOTIDE SEQUENCE [LARGE SCALE GENOMIC DNA]</scope>
    <source>
        <strain evidence="4">ATCC BAA-2165 / BE74</strain>
    </source>
</reference>
<reference evidence="3 4" key="1">
    <citation type="journal article" date="2012" name="J. Bacteriol.">
        <title>Whole-Genome Sequence of Nocardiopsis alba Strain ATCC BAA-2165, Associated with Honeybees.</title>
        <authorList>
            <person name="Qiao J."/>
            <person name="Chen L."/>
            <person name="Li Y."/>
            <person name="Wang J."/>
            <person name="Zhang W."/>
            <person name="Chen S."/>
        </authorList>
    </citation>
    <scope>NUCLEOTIDE SEQUENCE [LARGE SCALE GENOMIC DNA]</scope>
    <source>
        <strain evidence="4">ATCC BAA-2165 / BE74</strain>
    </source>
</reference>